<comment type="caution">
    <text evidence="3">The sequence shown here is derived from an EMBL/GenBank/DDBJ whole genome shotgun (WGS) entry which is preliminary data.</text>
</comment>
<feature type="coiled-coil region" evidence="1">
    <location>
        <begin position="503"/>
        <end position="557"/>
    </location>
</feature>
<evidence type="ECO:0000259" key="2">
    <source>
        <dbReference type="Pfam" id="PF13476"/>
    </source>
</evidence>
<dbReference type="Pfam" id="PF13476">
    <property type="entry name" value="AAA_23"/>
    <property type="match status" value="1"/>
</dbReference>
<feature type="domain" description="Rad50/SbcC-type AAA" evidence="2">
    <location>
        <begin position="5"/>
        <end position="331"/>
    </location>
</feature>
<gene>
    <name evidence="3" type="ORF">JFN91_07755</name>
</gene>
<dbReference type="Proteomes" id="UP000614714">
    <property type="component" value="Unassembled WGS sequence"/>
</dbReference>
<feature type="coiled-coil region" evidence="1">
    <location>
        <begin position="229"/>
        <end position="266"/>
    </location>
</feature>
<name>A0ABS0YD78_9BACT</name>
<dbReference type="InterPro" id="IPR027417">
    <property type="entry name" value="P-loop_NTPase"/>
</dbReference>
<dbReference type="SUPFAM" id="SSF52540">
    <property type="entry name" value="P-loop containing nucleoside triphosphate hydrolases"/>
    <property type="match status" value="1"/>
</dbReference>
<evidence type="ECO:0000256" key="1">
    <source>
        <dbReference type="SAM" id="Coils"/>
    </source>
</evidence>
<sequence>MRIVSVHLKNIKSHRDKELVFSPGINVLSGANGSGKSTIFEAIGYALFGVDAKDFVSNAERFLTIGTKRGEIAVVFEPAPGELYRVTRTVGAAGKWLLAKEIGDGFEVEEHANMEETEARIAQLLGLSAGRPLSEQFKLVIGPFQNDFLGPFVIKQPAKRQDAFDEILGIDAWRKTQDKTKVLTSTIKAKLDVLQAEVDSKSEQIAVLPAKEEELVLLRAQGEFKRGELATKTAELDQATALLNALEAKKEAIQSVQQEVQGLQERVESGKNYVATQQLLVEQSQQAAAVVAASAAGKQAYDAAEARLKELREQIQQKHQLEKKLADLEKEQGSVQAMLEAESRELELAKSTMDAERKRLKSDQDALAAAFAEQKKLETVSAQGLAFAEQSRLLFRELPMHNMETTLPYLNVALSRIEEIDRQIRERESVLAGSALLKAEAGQLAARQLRLEQIQARRSELAGRRHSLIEGRDKIGAGACPFFQEPCQNLQGADPAGLFDARIAALDDQIAALDREAADLASQVSAAQQAAHELAGMEQVALELAKAGRERTKQEEEFSRNYAQIAVPALRAPLEEWLATAGVANVSLPELPGADVDLAAAPQQRRDALAQATDAWQGVINRLESALEERVKQAAEPVQESARKLAELSARGEALEQKERELADALQKAALREHSVARHNARLAALLTEISARKTEVAAFADVERRVKDAEEELVRFQPARDTYIANQKAADELGKHQETLEKYQRGLQVLAASLAAKQAELAKLVADYRPEQHEAAKNDREQLVMAATRLKSEIGAIAEGVSRLEGETAALRAVAAEIEQKLAAIEKLKEQADLVKFLRNQVFKNVSAQLSERFREEISFRADRIYRSICESDEELLWGDNYQIVLKDMADGNMRERSDDQLSGGQMMSAVVALRLALLQTIGARIAFFDEPTSNLDAERRENLAKAFRAIDVGQEEVTEHWYDQLFLVSHDVSFTEITDQTIQLD</sequence>
<feature type="coiled-coil region" evidence="1">
    <location>
        <begin position="638"/>
        <end position="665"/>
    </location>
</feature>
<organism evidence="3 4">
    <name type="scientific">Geomonas anaerohicana</name>
    <dbReference type="NCBI Taxonomy" id="2798583"/>
    <lineage>
        <taxon>Bacteria</taxon>
        <taxon>Pseudomonadati</taxon>
        <taxon>Thermodesulfobacteriota</taxon>
        <taxon>Desulfuromonadia</taxon>
        <taxon>Geobacterales</taxon>
        <taxon>Geobacteraceae</taxon>
        <taxon>Geomonas</taxon>
    </lineage>
</organism>
<dbReference type="InterPro" id="IPR038729">
    <property type="entry name" value="Rad50/SbcC_AAA"/>
</dbReference>
<dbReference type="PANTHER" id="PTHR32114:SF2">
    <property type="entry name" value="ABC TRANSPORTER ABCH.3"/>
    <property type="match status" value="1"/>
</dbReference>
<evidence type="ECO:0000313" key="3">
    <source>
        <dbReference type="EMBL" id="MBJ6750104.1"/>
    </source>
</evidence>
<proteinExistence type="predicted"/>
<dbReference type="PANTHER" id="PTHR32114">
    <property type="entry name" value="ABC TRANSPORTER ABCH.3"/>
    <property type="match status" value="1"/>
</dbReference>
<feature type="coiled-coil region" evidence="1">
    <location>
        <begin position="774"/>
        <end position="836"/>
    </location>
</feature>
<evidence type="ECO:0000313" key="4">
    <source>
        <dbReference type="Proteomes" id="UP000614714"/>
    </source>
</evidence>
<reference evidence="3 4" key="1">
    <citation type="submission" date="2020-12" db="EMBL/GenBank/DDBJ databases">
        <title>Geomonas sp. Red421, isolated from paddy soil.</title>
        <authorList>
            <person name="Xu Z."/>
            <person name="Zhang Z."/>
            <person name="Masuda Y."/>
            <person name="Itoh H."/>
            <person name="Senoo K."/>
        </authorList>
    </citation>
    <scope>NUCLEOTIDE SEQUENCE [LARGE SCALE GENOMIC DNA]</scope>
    <source>
        <strain evidence="3 4">Red421</strain>
    </source>
</reference>
<feature type="coiled-coil region" evidence="1">
    <location>
        <begin position="294"/>
        <end position="359"/>
    </location>
</feature>
<dbReference type="EMBL" id="JAEMHL010000003">
    <property type="protein sequence ID" value="MBJ6750104.1"/>
    <property type="molecule type" value="Genomic_DNA"/>
</dbReference>
<keyword evidence="1" id="KW-0175">Coiled coil</keyword>
<keyword evidence="4" id="KW-1185">Reference proteome</keyword>
<dbReference type="Gene3D" id="3.40.50.300">
    <property type="entry name" value="P-loop containing nucleotide triphosphate hydrolases"/>
    <property type="match status" value="2"/>
</dbReference>
<feature type="coiled-coil region" evidence="1">
    <location>
        <begin position="693"/>
        <end position="747"/>
    </location>
</feature>
<dbReference type="RefSeq" id="WP_199388632.1">
    <property type="nucleotide sequence ID" value="NZ_JAEMHL010000003.1"/>
</dbReference>
<accession>A0ABS0YD78</accession>
<protein>
    <submittedName>
        <fullName evidence="3">SMC family ATPase</fullName>
    </submittedName>
</protein>